<reference evidence="1 2" key="1">
    <citation type="submission" date="2013-08" db="EMBL/GenBank/DDBJ databases">
        <authorList>
            <person name="Weinstock G."/>
            <person name="Sodergren E."/>
            <person name="Wylie T."/>
            <person name="Fulton L."/>
            <person name="Fulton R."/>
            <person name="Fronick C."/>
            <person name="O'Laughlin M."/>
            <person name="Godfrey J."/>
            <person name="Miner T."/>
            <person name="Herter B."/>
            <person name="Appelbaum E."/>
            <person name="Cordes M."/>
            <person name="Lek S."/>
            <person name="Wollam A."/>
            <person name="Pepin K.H."/>
            <person name="Palsikar V.B."/>
            <person name="Mitreva M."/>
            <person name="Wilson R.K."/>
        </authorList>
    </citation>
    <scope>NUCLEOTIDE SEQUENCE [LARGE SCALE GENOMIC DNA]</scope>
    <source>
        <strain evidence="1 2">ATCC 15930</strain>
    </source>
</reference>
<dbReference type="EMBL" id="JNGW01000063">
    <property type="protein sequence ID" value="KDR52448.1"/>
    <property type="molecule type" value="Genomic_DNA"/>
</dbReference>
<accession>A0A069QHW4</accession>
<gene>
    <name evidence="1" type="ORF">HMPREF1991_01468</name>
</gene>
<keyword evidence="2" id="KW-1185">Reference proteome</keyword>
<dbReference type="PATRIC" id="fig|1122985.7.peg.1525"/>
<dbReference type="Proteomes" id="UP000027442">
    <property type="component" value="Unassembled WGS sequence"/>
</dbReference>
<organism evidence="1 2">
    <name type="scientific">Hoylesella loescheii DSM 19665 = JCM 12249 = ATCC 15930</name>
    <dbReference type="NCBI Taxonomy" id="1122985"/>
    <lineage>
        <taxon>Bacteria</taxon>
        <taxon>Pseudomonadati</taxon>
        <taxon>Bacteroidota</taxon>
        <taxon>Bacteroidia</taxon>
        <taxon>Bacteroidales</taxon>
        <taxon>Prevotellaceae</taxon>
        <taxon>Hoylesella</taxon>
    </lineage>
</organism>
<dbReference type="AlphaFoldDB" id="A0A069QHW4"/>
<sequence length="69" mass="8046">MCCFLSKTDVLIVHILREFGIREARYANYRYAVVGDIAIRFLSNLAQNSIVSYPELTYIFISYSLFPLF</sequence>
<dbReference type="HOGENOM" id="CLU_2772447_0_0_10"/>
<protein>
    <submittedName>
        <fullName evidence="1">Uncharacterized protein</fullName>
    </submittedName>
</protein>
<name>A0A069QHW4_HOYLO</name>
<evidence type="ECO:0000313" key="1">
    <source>
        <dbReference type="EMBL" id="KDR52448.1"/>
    </source>
</evidence>
<proteinExistence type="predicted"/>
<comment type="caution">
    <text evidence="1">The sequence shown here is derived from an EMBL/GenBank/DDBJ whole genome shotgun (WGS) entry which is preliminary data.</text>
</comment>
<evidence type="ECO:0000313" key="2">
    <source>
        <dbReference type="Proteomes" id="UP000027442"/>
    </source>
</evidence>